<name>A0A7W9GGE0_9ACTN</name>
<proteinExistence type="predicted"/>
<keyword evidence="3" id="KW-1185">Reference proteome</keyword>
<evidence type="ECO:0008006" key="4">
    <source>
        <dbReference type="Google" id="ProtNLM"/>
    </source>
</evidence>
<reference evidence="2 3" key="1">
    <citation type="submission" date="2020-08" db="EMBL/GenBank/DDBJ databases">
        <title>Sequencing the genomes of 1000 actinobacteria strains.</title>
        <authorList>
            <person name="Klenk H.-P."/>
        </authorList>
    </citation>
    <scope>NUCLEOTIDE SEQUENCE [LARGE SCALE GENOMIC DNA]</scope>
    <source>
        <strain evidence="2 3">DSM 45507</strain>
    </source>
</reference>
<dbReference type="EMBL" id="JACHMB010000001">
    <property type="protein sequence ID" value="MBB5783347.1"/>
    <property type="molecule type" value="Genomic_DNA"/>
</dbReference>
<dbReference type="RefSeq" id="WP_185076297.1">
    <property type="nucleotide sequence ID" value="NZ_JACHMB010000001.1"/>
</dbReference>
<evidence type="ECO:0000256" key="1">
    <source>
        <dbReference type="SAM" id="MobiDB-lite"/>
    </source>
</evidence>
<organism evidence="2 3">
    <name type="scientific">Nonomuraea jabiensis</name>
    <dbReference type="NCBI Taxonomy" id="882448"/>
    <lineage>
        <taxon>Bacteria</taxon>
        <taxon>Bacillati</taxon>
        <taxon>Actinomycetota</taxon>
        <taxon>Actinomycetes</taxon>
        <taxon>Streptosporangiales</taxon>
        <taxon>Streptosporangiaceae</taxon>
        <taxon>Nonomuraea</taxon>
    </lineage>
</organism>
<protein>
    <recommendedName>
        <fullName evidence="4">Tetratricopeptide repeat protein</fullName>
    </recommendedName>
</protein>
<dbReference type="AlphaFoldDB" id="A0A7W9GGE0"/>
<evidence type="ECO:0000313" key="2">
    <source>
        <dbReference type="EMBL" id="MBB5783347.1"/>
    </source>
</evidence>
<gene>
    <name evidence="2" type="ORF">HD596_010103</name>
</gene>
<feature type="region of interest" description="Disordered" evidence="1">
    <location>
        <begin position="135"/>
        <end position="157"/>
    </location>
</feature>
<dbReference type="Proteomes" id="UP000579153">
    <property type="component" value="Unassembled WGS sequence"/>
</dbReference>
<evidence type="ECO:0000313" key="3">
    <source>
        <dbReference type="Proteomes" id="UP000579153"/>
    </source>
</evidence>
<comment type="caution">
    <text evidence="2">The sequence shown here is derived from an EMBL/GenBank/DDBJ whole genome shotgun (WGS) entry which is preliminary data.</text>
</comment>
<sequence>MSAHRLAQALTDIGKGHSQDDESTLAEGLAAFRGAADAWRAWSAVADQPAGFQERAITLLYLSQELRVNGGGRQKDEIADVDQEIVEVYRILAEEEPYGFEGSLAIALTNSSISLARAGRGEEAVDALRDASASCPAGTASTRLAGPAFEAPSRGRT</sequence>
<accession>A0A7W9GGE0</accession>